<reference evidence="3 4" key="1">
    <citation type="submission" date="2018-06" db="EMBL/GenBank/DDBJ databases">
        <title>Spongiibacterium sp. HME9304 Genome sequencing and assembly.</title>
        <authorList>
            <person name="Kang H."/>
            <person name="Kim H."/>
            <person name="Joh K."/>
        </authorList>
    </citation>
    <scope>NUCLEOTIDE SEQUENCE [LARGE SCALE GENOMIC DNA]</scope>
    <source>
        <strain evidence="3 4">HME9304</strain>
    </source>
</reference>
<feature type="signal peptide" evidence="2">
    <location>
        <begin position="1"/>
        <end position="22"/>
    </location>
</feature>
<evidence type="ECO:0000256" key="2">
    <source>
        <dbReference type="SAM" id="SignalP"/>
    </source>
</evidence>
<keyword evidence="2" id="KW-0732">Signal</keyword>
<evidence type="ECO:0000313" key="4">
    <source>
        <dbReference type="Proteomes" id="UP000248536"/>
    </source>
</evidence>
<gene>
    <name evidence="3" type="ORF">HME9304_03375</name>
</gene>
<dbReference type="AlphaFoldDB" id="A0A2Z4LWZ1"/>
<dbReference type="KEGG" id="spon:HME9304_03375"/>
<dbReference type="EMBL" id="CP030104">
    <property type="protein sequence ID" value="AWX46342.1"/>
    <property type="molecule type" value="Genomic_DNA"/>
</dbReference>
<dbReference type="Proteomes" id="UP000248536">
    <property type="component" value="Chromosome"/>
</dbReference>
<protein>
    <submittedName>
        <fullName evidence="3">Uncharacterized protein</fullName>
    </submittedName>
</protein>
<organism evidence="3 4">
    <name type="scientific">Flagellimonas maritima</name>
    <dbReference type="NCBI Taxonomy" id="1383885"/>
    <lineage>
        <taxon>Bacteria</taxon>
        <taxon>Pseudomonadati</taxon>
        <taxon>Bacteroidota</taxon>
        <taxon>Flavobacteriia</taxon>
        <taxon>Flavobacteriales</taxon>
        <taxon>Flavobacteriaceae</taxon>
        <taxon>Flagellimonas</taxon>
    </lineage>
</organism>
<dbReference type="PROSITE" id="PS51257">
    <property type="entry name" value="PROKAR_LIPOPROTEIN"/>
    <property type="match status" value="1"/>
</dbReference>
<keyword evidence="4" id="KW-1185">Reference proteome</keyword>
<evidence type="ECO:0000256" key="1">
    <source>
        <dbReference type="SAM" id="MobiDB-lite"/>
    </source>
</evidence>
<dbReference type="RefSeq" id="WP_123877564.1">
    <property type="nucleotide sequence ID" value="NZ_CP030104.1"/>
</dbReference>
<feature type="chain" id="PRO_5016437110" evidence="2">
    <location>
        <begin position="23"/>
        <end position="59"/>
    </location>
</feature>
<proteinExistence type="predicted"/>
<name>A0A2Z4LWZ1_9FLAO</name>
<dbReference type="OrthoDB" id="1454747at2"/>
<accession>A0A2Z4LWZ1</accession>
<evidence type="ECO:0000313" key="3">
    <source>
        <dbReference type="EMBL" id="AWX46342.1"/>
    </source>
</evidence>
<sequence length="59" mass="6372">MKKTLSIFAIALMTIGMFSCEAENDVQETESLFETLDVSADGSPQPVDGDDSNDDDRGN</sequence>
<feature type="compositionally biased region" description="Acidic residues" evidence="1">
    <location>
        <begin position="48"/>
        <end position="59"/>
    </location>
</feature>
<feature type="region of interest" description="Disordered" evidence="1">
    <location>
        <begin position="36"/>
        <end position="59"/>
    </location>
</feature>